<evidence type="ECO:0000313" key="3">
    <source>
        <dbReference type="EMBL" id="KAF2971221.1"/>
    </source>
</evidence>
<feature type="compositionally biased region" description="Low complexity" evidence="2">
    <location>
        <begin position="330"/>
        <end position="343"/>
    </location>
</feature>
<feature type="region of interest" description="Disordered" evidence="2">
    <location>
        <begin position="469"/>
        <end position="576"/>
    </location>
</feature>
<feature type="compositionally biased region" description="Basic residues" evidence="2">
    <location>
        <begin position="1"/>
        <end position="12"/>
    </location>
</feature>
<protein>
    <submittedName>
        <fullName evidence="3">Uncharacterized protein</fullName>
    </submittedName>
</protein>
<feature type="compositionally biased region" description="Polar residues" evidence="2">
    <location>
        <begin position="567"/>
        <end position="576"/>
    </location>
</feature>
<feature type="compositionally biased region" description="Basic and acidic residues" evidence="2">
    <location>
        <begin position="18"/>
        <end position="36"/>
    </location>
</feature>
<feature type="coiled-coil region" evidence="1">
    <location>
        <begin position="964"/>
        <end position="991"/>
    </location>
</feature>
<feature type="region of interest" description="Disordered" evidence="2">
    <location>
        <begin position="376"/>
        <end position="424"/>
    </location>
</feature>
<feature type="compositionally biased region" description="Low complexity" evidence="2">
    <location>
        <begin position="412"/>
        <end position="424"/>
    </location>
</feature>
<dbReference type="Proteomes" id="UP000481858">
    <property type="component" value="Unassembled WGS sequence"/>
</dbReference>
<feature type="region of interest" description="Disordered" evidence="2">
    <location>
        <begin position="712"/>
        <end position="735"/>
    </location>
</feature>
<feature type="compositionally biased region" description="Basic and acidic residues" evidence="2">
    <location>
        <begin position="719"/>
        <end position="731"/>
    </location>
</feature>
<accession>A0A7C8ISI5</accession>
<proteinExistence type="predicted"/>
<feature type="compositionally biased region" description="Polar residues" evidence="2">
    <location>
        <begin position="129"/>
        <end position="143"/>
    </location>
</feature>
<evidence type="ECO:0000256" key="1">
    <source>
        <dbReference type="SAM" id="Coils"/>
    </source>
</evidence>
<evidence type="ECO:0000313" key="4">
    <source>
        <dbReference type="Proteomes" id="UP000481858"/>
    </source>
</evidence>
<feature type="compositionally biased region" description="Low complexity" evidence="2">
    <location>
        <begin position="387"/>
        <end position="402"/>
    </location>
</feature>
<feature type="compositionally biased region" description="Polar residues" evidence="2">
    <location>
        <begin position="521"/>
        <end position="531"/>
    </location>
</feature>
<feature type="region of interest" description="Disordered" evidence="2">
    <location>
        <begin position="1"/>
        <end position="66"/>
    </location>
</feature>
<keyword evidence="1" id="KW-0175">Coiled coil</keyword>
<feature type="region of interest" description="Disordered" evidence="2">
    <location>
        <begin position="327"/>
        <end position="346"/>
    </location>
</feature>
<gene>
    <name evidence="3" type="ORF">GQX73_g2312</name>
</gene>
<evidence type="ECO:0000256" key="2">
    <source>
        <dbReference type="SAM" id="MobiDB-lite"/>
    </source>
</evidence>
<feature type="compositionally biased region" description="Low complexity" evidence="2">
    <location>
        <begin position="532"/>
        <end position="557"/>
    </location>
</feature>
<keyword evidence="4" id="KW-1185">Reference proteome</keyword>
<dbReference type="OrthoDB" id="4750374at2759"/>
<name>A0A7C8ISI5_9PEZI</name>
<feature type="compositionally biased region" description="Polar residues" evidence="2">
    <location>
        <begin position="1058"/>
        <end position="1071"/>
    </location>
</feature>
<feature type="region of interest" description="Disordered" evidence="2">
    <location>
        <begin position="127"/>
        <end position="146"/>
    </location>
</feature>
<feature type="region of interest" description="Disordered" evidence="2">
    <location>
        <begin position="174"/>
        <end position="242"/>
    </location>
</feature>
<feature type="region of interest" description="Disordered" evidence="2">
    <location>
        <begin position="1052"/>
        <end position="1142"/>
    </location>
</feature>
<comment type="caution">
    <text evidence="3">The sequence shown here is derived from an EMBL/GenBank/DDBJ whole genome shotgun (WGS) entry which is preliminary data.</text>
</comment>
<reference evidence="3 4" key="1">
    <citation type="submission" date="2019-12" db="EMBL/GenBank/DDBJ databases">
        <title>Draft genome sequence of the ascomycete Xylaria multiplex DSM 110363.</title>
        <authorList>
            <person name="Buettner E."/>
            <person name="Kellner H."/>
        </authorList>
    </citation>
    <scope>NUCLEOTIDE SEQUENCE [LARGE SCALE GENOMIC DNA]</scope>
    <source>
        <strain evidence="3 4">DSM 110363</strain>
    </source>
</reference>
<dbReference type="InParanoid" id="A0A7C8ISI5"/>
<sequence length="1164" mass="127539">MPTSRQRPRRHSLSSGDESFHPHPAKADGLPRQDSRRRARLPRSKSTSNVFDAFSRPPGTADYDGGNVALEQVDIATLRELANVLRTTGPPPDRPVTHDDCLRLSGSGEPRRWSLQSLRRSKRMKLQRHSLQSHLPESVTPGTTADGYRYNAISTPIPKKNNAENGPWFRSQYPVFLPKSQSPPSRPPSSPSAWPERSSSKAVPFSGTEKGTTTGGLKNSSHSTSRPIDKNHSRSRALSNRVSTDRLLRAMLNPVDEGYEHDLRNSLKMLGSQRNMAMDPGEIQNLPLTAVDEEETDRFGPERSTQTALTHIALPTNLSQDNIRRQTPIVSSNGVGSPRSPGRSPRRLANIHIQASLAVPKENLAPESPGFPNMLATMTFPSPPKGSRPSSSASTVPSIADSPGSRPVVQPRTSSRRAATSTSVSAASLNEIVMQRRPSTRRVKSDRLMQVGTIANLDTAMIEADLVSRPPTAPVESSALSSDTVGEVDQGLTSHSGPIGLSCEESIAPSCGGGEECQRGSLASQLTATTDSTRQSTSTYNSSRSSSASELSAQNKSTILPQKTHGDTTSIPQLVDSSISERCADVEDTDSKTTATGRNGVGLAEADNLDIDEKYEEPKRPNLRVSTTLDQNIETNQQPQSIIERRLARKAKVREYKIRDLDASRSDVVDSPILGYFPPHLPERDLSTQGPSALINGLRRPSTLSMATTISEASNETLRNTDAKAPTDSHPELPLGKDQSQIEAAREASRTPSAQLKISAINTTDIEPIYPPSPRWHTSGITMSPVMVVADVESRPGSPTLRFSTLARPDLSSPRVRLKPLKISQHSRQKSLSVTISRNPTTGAIERSASVPIDPKFNRRSLMTMPTPPMSPETTQVSKRLSLPPVQLNLPVTPWARTPPSRCQEWQSSQPEDQEAESGLRSMTLKERVMREKLQKEKEITDIVAKTVGLPQKQTVYHDELDPLPLEQNNTESLEKRLQRLERNNDAWLSAMKPLLEAMARTLDDMRVDDRSRSLRMSDFVIDMEAEARRVTHSRRGERENTLTTWQGFSRIEGGGTKTKNALMSSRSTPLSPVLQELDNSPVSNDRAAATPIDASLSRKKEESGDWSDLDPLIRELGSIPRKSREEQQEAGESRGGGVTGLNPLMRELMIASQLSAEEVTNVG</sequence>
<feature type="compositionally biased region" description="Polar residues" evidence="2">
    <location>
        <begin position="217"/>
        <end position="226"/>
    </location>
</feature>
<dbReference type="EMBL" id="WUBL01000015">
    <property type="protein sequence ID" value="KAF2971221.1"/>
    <property type="molecule type" value="Genomic_DNA"/>
</dbReference>
<feature type="compositionally biased region" description="Low complexity" evidence="2">
    <location>
        <begin position="207"/>
        <end position="216"/>
    </location>
</feature>
<organism evidence="3 4">
    <name type="scientific">Xylaria multiplex</name>
    <dbReference type="NCBI Taxonomy" id="323545"/>
    <lineage>
        <taxon>Eukaryota</taxon>
        <taxon>Fungi</taxon>
        <taxon>Dikarya</taxon>
        <taxon>Ascomycota</taxon>
        <taxon>Pezizomycotina</taxon>
        <taxon>Sordariomycetes</taxon>
        <taxon>Xylariomycetidae</taxon>
        <taxon>Xylariales</taxon>
        <taxon>Xylariaceae</taxon>
        <taxon>Xylaria</taxon>
    </lineage>
</organism>
<feature type="region of interest" description="Disordered" evidence="2">
    <location>
        <begin position="890"/>
        <end position="919"/>
    </location>
</feature>
<dbReference type="AlphaFoldDB" id="A0A7C8ISI5"/>